<proteinExistence type="predicted"/>
<dbReference type="GO" id="GO:0004222">
    <property type="term" value="F:metalloendopeptidase activity"/>
    <property type="evidence" value="ECO:0007669"/>
    <property type="project" value="InterPro"/>
</dbReference>
<dbReference type="EMBL" id="JABCRI010000013">
    <property type="protein sequence ID" value="KAF8395380.1"/>
    <property type="molecule type" value="Genomic_DNA"/>
</dbReference>
<dbReference type="GO" id="GO:0005789">
    <property type="term" value="C:endoplasmic reticulum membrane"/>
    <property type="evidence" value="ECO:0007669"/>
    <property type="project" value="InterPro"/>
</dbReference>
<dbReference type="OMA" id="KSWTIAY"/>
<evidence type="ECO:0000313" key="3">
    <source>
        <dbReference type="Proteomes" id="UP000655225"/>
    </source>
</evidence>
<dbReference type="GO" id="GO:0071586">
    <property type="term" value="P:CAAX-box protein processing"/>
    <property type="evidence" value="ECO:0007669"/>
    <property type="project" value="InterPro"/>
</dbReference>
<evidence type="ECO:0000256" key="1">
    <source>
        <dbReference type="SAM" id="Phobius"/>
    </source>
</evidence>
<dbReference type="InterPro" id="IPR039731">
    <property type="entry name" value="Rce1"/>
</dbReference>
<feature type="transmembrane region" description="Helical" evidence="1">
    <location>
        <begin position="21"/>
        <end position="46"/>
    </location>
</feature>
<feature type="transmembrane region" description="Helical" evidence="1">
    <location>
        <begin position="58"/>
        <end position="80"/>
    </location>
</feature>
<dbReference type="AlphaFoldDB" id="A0A834YX60"/>
<keyword evidence="1" id="KW-0472">Membrane</keyword>
<dbReference type="PANTHER" id="PTHR13046">
    <property type="entry name" value="PROTEASE U48 CAAX PRENYL PROTEASE RCE1"/>
    <property type="match status" value="1"/>
</dbReference>
<organism evidence="2 3">
    <name type="scientific">Tetracentron sinense</name>
    <name type="common">Spur-leaf</name>
    <dbReference type="NCBI Taxonomy" id="13715"/>
    <lineage>
        <taxon>Eukaryota</taxon>
        <taxon>Viridiplantae</taxon>
        <taxon>Streptophyta</taxon>
        <taxon>Embryophyta</taxon>
        <taxon>Tracheophyta</taxon>
        <taxon>Spermatophyta</taxon>
        <taxon>Magnoliopsida</taxon>
        <taxon>Trochodendrales</taxon>
        <taxon>Trochodendraceae</taxon>
        <taxon>Tetracentron</taxon>
    </lineage>
</organism>
<evidence type="ECO:0000313" key="2">
    <source>
        <dbReference type="EMBL" id="KAF8395380.1"/>
    </source>
</evidence>
<keyword evidence="1" id="KW-0812">Transmembrane</keyword>
<comment type="caution">
    <text evidence="2">The sequence shown here is derived from an EMBL/GenBank/DDBJ whole genome shotgun (WGS) entry which is preliminary data.</text>
</comment>
<keyword evidence="1" id="KW-1133">Transmembrane helix</keyword>
<gene>
    <name evidence="2" type="ORF">HHK36_019326</name>
</gene>
<protein>
    <submittedName>
        <fullName evidence="2">Uncharacterized protein</fullName>
    </submittedName>
</protein>
<dbReference type="PROSITE" id="PS51257">
    <property type="entry name" value="PROKAR_LIPOPROTEIN"/>
    <property type="match status" value="1"/>
</dbReference>
<sequence length="187" mass="21100">MEKSKHLGESIGFPAIEMVQGSVAVIACTAMAFFYVAILYFPTLILRLNPPTSLNNSLIRKFICSIVSSLVSIFVCAFLLPMRSWEASSLFGVYGIRVDHMWHAAVFPIFLTSLLYAGSLVSKSLLLVSSWKEHKDHCRGHSFDCLKDATQRFLDQVISISSNVLAWRYYVVVSIIFHCSMFVEVQY</sequence>
<dbReference type="PANTHER" id="PTHR13046:SF0">
    <property type="entry name" value="CAAX PRENYL PROTEASE 2"/>
    <property type="match status" value="1"/>
</dbReference>
<dbReference type="Proteomes" id="UP000655225">
    <property type="component" value="Unassembled WGS sequence"/>
</dbReference>
<feature type="transmembrane region" description="Helical" evidence="1">
    <location>
        <begin position="101"/>
        <end position="121"/>
    </location>
</feature>
<keyword evidence="3" id="KW-1185">Reference proteome</keyword>
<name>A0A834YX60_TETSI</name>
<accession>A0A834YX60</accession>
<dbReference type="OrthoDB" id="271604at2759"/>
<reference evidence="2 3" key="1">
    <citation type="submission" date="2020-04" db="EMBL/GenBank/DDBJ databases">
        <title>Plant Genome Project.</title>
        <authorList>
            <person name="Zhang R.-G."/>
        </authorList>
    </citation>
    <scope>NUCLEOTIDE SEQUENCE [LARGE SCALE GENOMIC DNA]</scope>
    <source>
        <strain evidence="2">YNK0</strain>
        <tissue evidence="2">Leaf</tissue>
    </source>
</reference>